<evidence type="ECO:0000256" key="4">
    <source>
        <dbReference type="ARBA" id="ARBA00022692"/>
    </source>
</evidence>
<dbReference type="GO" id="GO:0055085">
    <property type="term" value="P:transmembrane transport"/>
    <property type="evidence" value="ECO:0007669"/>
    <property type="project" value="InterPro"/>
</dbReference>
<protein>
    <submittedName>
        <fullName evidence="9">Sugar ABC transporter, permease protein</fullName>
    </submittedName>
</protein>
<comment type="subcellular location">
    <subcellularLocation>
        <location evidence="1 7">Cell membrane</location>
        <topology evidence="1 7">Multi-pass membrane protein</topology>
    </subcellularLocation>
</comment>
<dbReference type="InterPro" id="IPR000515">
    <property type="entry name" value="MetI-like"/>
</dbReference>
<comment type="similarity">
    <text evidence="7">Belongs to the binding-protein-dependent transport system permease family.</text>
</comment>
<feature type="transmembrane region" description="Helical" evidence="7">
    <location>
        <begin position="113"/>
        <end position="132"/>
    </location>
</feature>
<dbReference type="EMBL" id="AM746676">
    <property type="protein sequence ID" value="CAN93218.1"/>
    <property type="molecule type" value="Genomic_DNA"/>
</dbReference>
<dbReference type="InterPro" id="IPR035906">
    <property type="entry name" value="MetI-like_sf"/>
</dbReference>
<organism evidence="9 10">
    <name type="scientific">Sorangium cellulosum (strain So ce56)</name>
    <name type="common">Polyangium cellulosum (strain So ce56)</name>
    <dbReference type="NCBI Taxonomy" id="448385"/>
    <lineage>
        <taxon>Bacteria</taxon>
        <taxon>Pseudomonadati</taxon>
        <taxon>Myxococcota</taxon>
        <taxon>Polyangia</taxon>
        <taxon>Polyangiales</taxon>
        <taxon>Polyangiaceae</taxon>
        <taxon>Sorangium</taxon>
    </lineage>
</organism>
<name>A9GI52_SORC5</name>
<dbReference type="GO" id="GO:0005886">
    <property type="term" value="C:plasma membrane"/>
    <property type="evidence" value="ECO:0007669"/>
    <property type="project" value="UniProtKB-SubCell"/>
</dbReference>
<dbReference type="STRING" id="448385.sce3059"/>
<gene>
    <name evidence="9" type="ordered locus">sce3059</name>
</gene>
<dbReference type="eggNOG" id="COG0395">
    <property type="taxonomic scope" value="Bacteria"/>
</dbReference>
<proteinExistence type="inferred from homology"/>
<keyword evidence="3" id="KW-1003">Cell membrane</keyword>
<dbReference type="PANTHER" id="PTHR43744:SF12">
    <property type="entry name" value="ABC TRANSPORTER PERMEASE PROTEIN MG189-RELATED"/>
    <property type="match status" value="1"/>
</dbReference>
<sequence length="281" mass="30449">MSSGRRSRGRRALRLLSYAVLALVAVFVLAPFAFMISTSVKPADEIYAVPIRWIPARPTLANYRQAFAEIDILRGTWNTLLIAVPSTLGGLLTASFAGYAFAKLRFPGRDAIFAALLSTMMLPGVVTLIPQFVGFARIGWIDTYYPLIVPGATGSAVAIFLMRQYFASIPDELIEAATLDGANPFQTFTRVVFPLAGPAVATLAVLGLKAAWNDYFGPLVYITSPRKMNIQQMIAGTQNAYGGEPAVLMAGASLAMLPLVVLFLFAQRYFVEGLARTGLKR</sequence>
<dbReference type="RefSeq" id="WP_012235690.1">
    <property type="nucleotide sequence ID" value="NC_010162.1"/>
</dbReference>
<keyword evidence="10" id="KW-1185">Reference proteome</keyword>
<evidence type="ECO:0000256" key="1">
    <source>
        <dbReference type="ARBA" id="ARBA00004651"/>
    </source>
</evidence>
<feature type="transmembrane region" description="Helical" evidence="7">
    <location>
        <begin position="144"/>
        <end position="162"/>
    </location>
</feature>
<feature type="transmembrane region" description="Helical" evidence="7">
    <location>
        <begin position="12"/>
        <end position="34"/>
    </location>
</feature>
<keyword evidence="6 7" id="KW-0472">Membrane</keyword>
<dbReference type="PROSITE" id="PS50928">
    <property type="entry name" value="ABC_TM1"/>
    <property type="match status" value="1"/>
</dbReference>
<evidence type="ECO:0000256" key="7">
    <source>
        <dbReference type="RuleBase" id="RU363032"/>
    </source>
</evidence>
<reference evidence="9 10" key="1">
    <citation type="journal article" date="2007" name="Nat. Biotechnol.">
        <title>Complete genome sequence of the myxobacterium Sorangium cellulosum.</title>
        <authorList>
            <person name="Schneiker S."/>
            <person name="Perlova O."/>
            <person name="Kaiser O."/>
            <person name="Gerth K."/>
            <person name="Alici A."/>
            <person name="Altmeyer M.O."/>
            <person name="Bartels D."/>
            <person name="Bekel T."/>
            <person name="Beyer S."/>
            <person name="Bode E."/>
            <person name="Bode H.B."/>
            <person name="Bolten C.J."/>
            <person name="Choudhuri J.V."/>
            <person name="Doss S."/>
            <person name="Elnakady Y.A."/>
            <person name="Frank B."/>
            <person name="Gaigalat L."/>
            <person name="Goesmann A."/>
            <person name="Groeger C."/>
            <person name="Gross F."/>
            <person name="Jelsbak L."/>
            <person name="Jelsbak L."/>
            <person name="Kalinowski J."/>
            <person name="Kegler C."/>
            <person name="Knauber T."/>
            <person name="Konietzny S."/>
            <person name="Kopp M."/>
            <person name="Krause L."/>
            <person name="Krug D."/>
            <person name="Linke B."/>
            <person name="Mahmud T."/>
            <person name="Martinez-Arias R."/>
            <person name="McHardy A.C."/>
            <person name="Merai M."/>
            <person name="Meyer F."/>
            <person name="Mormann S."/>
            <person name="Munoz-Dorado J."/>
            <person name="Perez J."/>
            <person name="Pradella S."/>
            <person name="Rachid S."/>
            <person name="Raddatz G."/>
            <person name="Rosenau F."/>
            <person name="Rueckert C."/>
            <person name="Sasse F."/>
            <person name="Scharfe M."/>
            <person name="Schuster S.C."/>
            <person name="Suen G."/>
            <person name="Treuner-Lange A."/>
            <person name="Velicer G.J."/>
            <person name="Vorholter F.-J."/>
            <person name="Weissman K.J."/>
            <person name="Welch R.D."/>
            <person name="Wenzel S.C."/>
            <person name="Whitworth D.E."/>
            <person name="Wilhelm S."/>
            <person name="Wittmann C."/>
            <person name="Bloecker H."/>
            <person name="Puehler A."/>
            <person name="Mueller R."/>
        </authorList>
    </citation>
    <scope>NUCLEOTIDE SEQUENCE [LARGE SCALE GENOMIC DNA]</scope>
    <source>
        <strain evidence="10">So ce56</strain>
    </source>
</reference>
<evidence type="ECO:0000259" key="8">
    <source>
        <dbReference type="PROSITE" id="PS50928"/>
    </source>
</evidence>
<evidence type="ECO:0000256" key="2">
    <source>
        <dbReference type="ARBA" id="ARBA00022448"/>
    </source>
</evidence>
<dbReference type="Gene3D" id="1.10.3720.10">
    <property type="entry name" value="MetI-like"/>
    <property type="match status" value="1"/>
</dbReference>
<dbReference type="OrthoDB" id="369039at2"/>
<feature type="transmembrane region" description="Helical" evidence="7">
    <location>
        <begin position="191"/>
        <end position="212"/>
    </location>
</feature>
<dbReference type="HOGENOM" id="CLU_016047_1_1_7"/>
<evidence type="ECO:0000256" key="3">
    <source>
        <dbReference type="ARBA" id="ARBA00022475"/>
    </source>
</evidence>
<dbReference type="SUPFAM" id="SSF161098">
    <property type="entry name" value="MetI-like"/>
    <property type="match status" value="1"/>
</dbReference>
<dbReference type="BioCyc" id="SCEL448385:SCE_RS15690-MONOMER"/>
<evidence type="ECO:0000313" key="9">
    <source>
        <dbReference type="EMBL" id="CAN93218.1"/>
    </source>
</evidence>
<dbReference type="AlphaFoldDB" id="A9GI52"/>
<feature type="transmembrane region" description="Helical" evidence="7">
    <location>
        <begin position="246"/>
        <end position="266"/>
    </location>
</feature>
<keyword evidence="4 7" id="KW-0812">Transmembrane</keyword>
<accession>A9GI52</accession>
<dbReference type="Pfam" id="PF00528">
    <property type="entry name" value="BPD_transp_1"/>
    <property type="match status" value="1"/>
</dbReference>
<feature type="domain" description="ABC transmembrane type-1" evidence="8">
    <location>
        <begin position="76"/>
        <end position="266"/>
    </location>
</feature>
<dbReference type="KEGG" id="scl:sce3059"/>
<dbReference type="CDD" id="cd06261">
    <property type="entry name" value="TM_PBP2"/>
    <property type="match status" value="1"/>
</dbReference>
<feature type="transmembrane region" description="Helical" evidence="7">
    <location>
        <begin position="80"/>
        <end position="101"/>
    </location>
</feature>
<evidence type="ECO:0000313" key="10">
    <source>
        <dbReference type="Proteomes" id="UP000002139"/>
    </source>
</evidence>
<keyword evidence="5 7" id="KW-1133">Transmembrane helix</keyword>
<evidence type="ECO:0000256" key="5">
    <source>
        <dbReference type="ARBA" id="ARBA00022989"/>
    </source>
</evidence>
<dbReference type="PANTHER" id="PTHR43744">
    <property type="entry name" value="ABC TRANSPORTER PERMEASE PROTEIN MG189-RELATED-RELATED"/>
    <property type="match status" value="1"/>
</dbReference>
<dbReference type="Proteomes" id="UP000002139">
    <property type="component" value="Chromosome"/>
</dbReference>
<keyword evidence="2 7" id="KW-0813">Transport</keyword>
<evidence type="ECO:0000256" key="6">
    <source>
        <dbReference type="ARBA" id="ARBA00023136"/>
    </source>
</evidence>